<keyword evidence="4" id="KW-1133">Transmembrane helix</keyword>
<name>A0ABR2JK17_9PEZI</name>
<dbReference type="InterPro" id="IPR027417">
    <property type="entry name" value="P-loop_NTPase"/>
</dbReference>
<organism evidence="5 6">
    <name type="scientific">Apiospora arundinis</name>
    <dbReference type="NCBI Taxonomy" id="335852"/>
    <lineage>
        <taxon>Eukaryota</taxon>
        <taxon>Fungi</taxon>
        <taxon>Dikarya</taxon>
        <taxon>Ascomycota</taxon>
        <taxon>Pezizomycotina</taxon>
        <taxon>Sordariomycetes</taxon>
        <taxon>Xylariomycetidae</taxon>
        <taxon>Amphisphaeriales</taxon>
        <taxon>Apiosporaceae</taxon>
        <taxon>Apiospora</taxon>
    </lineage>
</organism>
<dbReference type="PANTHER" id="PTHR24070">
    <property type="entry name" value="RAS, DI-RAS, AND RHEB FAMILY MEMBERS OF SMALL GTPASE SUPERFAMILY"/>
    <property type="match status" value="1"/>
</dbReference>
<keyword evidence="4" id="KW-0812">Transmembrane</keyword>
<feature type="transmembrane region" description="Helical" evidence="4">
    <location>
        <begin position="610"/>
        <end position="632"/>
    </location>
</feature>
<dbReference type="InterPro" id="IPR020849">
    <property type="entry name" value="Small_GTPase_Ras-type"/>
</dbReference>
<evidence type="ECO:0000256" key="1">
    <source>
        <dbReference type="ARBA" id="ARBA00022741"/>
    </source>
</evidence>
<feature type="region of interest" description="Disordered" evidence="3">
    <location>
        <begin position="341"/>
        <end position="396"/>
    </location>
</feature>
<sequence length="638" mass="73095">MADEEDSYRVAILGAWQVGKTTLASTFASGYVKEDIRQWYSITSAKRIDVDGRWCMLNFGDRNRFNQWARDSDGFVLTYSTTSWSSFVWARALYQRIQHIKSSPISPSHAIGWLAPSPVVILVGTKADLATEREVTKAEGKIMAQRMNAKFFEVSKYQIHTLEACFHEAVRIIRCRKGPKHGTRASWQQVRSLVSRVYNRSYFDSEIDLQSAQLMTTTSFTKTLRDWTCLKDELQQEFKYYNLQELLDELQHVTSESMYMWFPDRNTSPYLLGRIQQWIEAKTGESWDWYPLTSYPRYGQQPIWDLWNDVVLRWKCNCGDVRWAIIPEELLLHSFANFSESRPGNVKTPSGRTAAGQKAASTGGPSHGSGASTNAAGSAGAWPTQPASGSVGPHAGSRLQAAVRQVTAPQSSWVLFLVRRGSNFRLSHLNTSSISCHDFFAALRTTYLGLRGRMRAWFSVWQYSHCDFYMCEKFEEDEVAPRKRDSFPDASDPFYQFTPRPMDRIPPISRHEFYRRFHTCLETTKKYHVHHTCKVMRGHTRDVLHLLPQRTQELELGGDKRELFWGLYAREAVSLQRVLVYNAVCLFPVLGFFFAWLFGGFGSASDLQNASVPIGLMTSLLSLFWSLFLSSLQFGRSH</sequence>
<feature type="transmembrane region" description="Helical" evidence="4">
    <location>
        <begin position="578"/>
        <end position="598"/>
    </location>
</feature>
<comment type="caution">
    <text evidence="5">The sequence shown here is derived from an EMBL/GenBank/DDBJ whole genome shotgun (WGS) entry which is preliminary data.</text>
</comment>
<evidence type="ECO:0000256" key="4">
    <source>
        <dbReference type="SAM" id="Phobius"/>
    </source>
</evidence>
<dbReference type="Pfam" id="PF00071">
    <property type="entry name" value="Ras"/>
    <property type="match status" value="1"/>
</dbReference>
<dbReference type="SMART" id="SM00175">
    <property type="entry name" value="RAB"/>
    <property type="match status" value="1"/>
</dbReference>
<dbReference type="Proteomes" id="UP001390339">
    <property type="component" value="Unassembled WGS sequence"/>
</dbReference>
<keyword evidence="6" id="KW-1185">Reference proteome</keyword>
<evidence type="ECO:0000256" key="2">
    <source>
        <dbReference type="ARBA" id="ARBA00023134"/>
    </source>
</evidence>
<dbReference type="Gene3D" id="3.40.50.300">
    <property type="entry name" value="P-loop containing nucleotide triphosphate hydrolases"/>
    <property type="match status" value="1"/>
</dbReference>
<dbReference type="SUPFAM" id="SSF52540">
    <property type="entry name" value="P-loop containing nucleoside triphosphate hydrolases"/>
    <property type="match status" value="1"/>
</dbReference>
<feature type="compositionally biased region" description="Polar residues" evidence="3">
    <location>
        <begin position="341"/>
        <end position="351"/>
    </location>
</feature>
<dbReference type="PROSITE" id="PS51419">
    <property type="entry name" value="RAB"/>
    <property type="match status" value="1"/>
</dbReference>
<dbReference type="PROSITE" id="PS51421">
    <property type="entry name" value="RAS"/>
    <property type="match status" value="1"/>
</dbReference>
<feature type="compositionally biased region" description="Low complexity" evidence="3">
    <location>
        <begin position="368"/>
        <end position="381"/>
    </location>
</feature>
<evidence type="ECO:0000313" key="5">
    <source>
        <dbReference type="EMBL" id="KAK8877642.1"/>
    </source>
</evidence>
<dbReference type="EMBL" id="JAPCWZ010000002">
    <property type="protein sequence ID" value="KAK8877642.1"/>
    <property type="molecule type" value="Genomic_DNA"/>
</dbReference>
<proteinExistence type="predicted"/>
<gene>
    <name evidence="5" type="ORF">PGQ11_002588</name>
</gene>
<evidence type="ECO:0000256" key="3">
    <source>
        <dbReference type="SAM" id="MobiDB-lite"/>
    </source>
</evidence>
<dbReference type="SMART" id="SM00174">
    <property type="entry name" value="RHO"/>
    <property type="match status" value="1"/>
</dbReference>
<keyword evidence="4" id="KW-0472">Membrane</keyword>
<dbReference type="InterPro" id="IPR001806">
    <property type="entry name" value="Small_GTPase"/>
</dbReference>
<keyword evidence="1" id="KW-0547">Nucleotide-binding</keyword>
<evidence type="ECO:0000313" key="6">
    <source>
        <dbReference type="Proteomes" id="UP001390339"/>
    </source>
</evidence>
<dbReference type="SMART" id="SM00173">
    <property type="entry name" value="RAS"/>
    <property type="match status" value="1"/>
</dbReference>
<reference evidence="5 6" key="1">
    <citation type="journal article" date="2024" name="IMA Fungus">
        <title>Apiospora arundinis, a panoply of carbohydrate-active enzymes and secondary metabolites.</title>
        <authorList>
            <person name="Sorensen T."/>
            <person name="Petersen C."/>
            <person name="Muurmann A.T."/>
            <person name="Christiansen J.V."/>
            <person name="Brundto M.L."/>
            <person name="Overgaard C.K."/>
            <person name="Boysen A.T."/>
            <person name="Wollenberg R.D."/>
            <person name="Larsen T.O."/>
            <person name="Sorensen J.L."/>
            <person name="Nielsen K.L."/>
            <person name="Sondergaard T.E."/>
        </authorList>
    </citation>
    <scope>NUCLEOTIDE SEQUENCE [LARGE SCALE GENOMIC DNA]</scope>
    <source>
        <strain evidence="5 6">AAU 773</strain>
    </source>
</reference>
<dbReference type="PRINTS" id="PR00449">
    <property type="entry name" value="RASTRNSFRMNG"/>
</dbReference>
<protein>
    <submittedName>
        <fullName evidence="5">Phosphorylase superfamily protein</fullName>
    </submittedName>
</protein>
<keyword evidence="2" id="KW-0342">GTP-binding</keyword>
<accession>A0ABR2JK17</accession>